<evidence type="ECO:0000256" key="10">
    <source>
        <dbReference type="SAM" id="Phobius"/>
    </source>
</evidence>
<keyword evidence="9" id="KW-0902">Two-component regulatory system</keyword>
<evidence type="ECO:0000256" key="1">
    <source>
        <dbReference type="ARBA" id="ARBA00000085"/>
    </source>
</evidence>
<dbReference type="EC" id="2.7.13.3" evidence="3"/>
<name>A0A9D5JZU1_9BACT</name>
<proteinExistence type="predicted"/>
<dbReference type="Gene3D" id="3.30.565.10">
    <property type="entry name" value="Histidine kinase-like ATPase, C-terminal domain"/>
    <property type="match status" value="1"/>
</dbReference>
<organism evidence="13 14">
    <name type="scientific">candidate division KSB3 bacterium</name>
    <dbReference type="NCBI Taxonomy" id="2044937"/>
    <lineage>
        <taxon>Bacteria</taxon>
        <taxon>candidate division KSB3</taxon>
    </lineage>
</organism>
<feature type="transmembrane region" description="Helical" evidence="10">
    <location>
        <begin position="6"/>
        <end position="29"/>
    </location>
</feature>
<evidence type="ECO:0000256" key="2">
    <source>
        <dbReference type="ARBA" id="ARBA00004370"/>
    </source>
</evidence>
<gene>
    <name evidence="13" type="ORF">GF339_21995</name>
</gene>
<dbReference type="InterPro" id="IPR003661">
    <property type="entry name" value="HisK_dim/P_dom"/>
</dbReference>
<keyword evidence="7" id="KW-0418">Kinase</keyword>
<dbReference type="SMART" id="SM00304">
    <property type="entry name" value="HAMP"/>
    <property type="match status" value="1"/>
</dbReference>
<sequence>MIRLSLKIKLIGLMVLILAATIIASYIIFEQSETALLQRVVQHIKAVENVGNVVEIQQLFTTRNDQTLHHHLSVRSHQGRIAQISLLDREYTVIASSNPDDVGLSLQELEHRRVFGEIDASLWWDTLLKKHLKKYDVTFPVYENGRKKGYINIVLIMNDLEYLIKKAKYSNILLITAIFLGGTVVAVIMVNRFTKPIDTLVEASKTVAEGNFDTRVQANNSSDELYTLITGFNEMTEKLQEHKALEERVHRSERMAALGELGARLAHEIRNPLNSITLIIDHLRDRFSPAEEKDQQKFASYVGNIKTELHRLNKLVTDFLQVSRPLHPDLRPIQVKPFIRQILQLLETEADTHQIQIEIDIPAENLTIQGDEGLLKTACLNIGLNAIQAMSQGGHLRIHARPAQHSSPDETPLCAIAFKDTGPGIPPEHREKIFQPYFTTKPEGTGLGLSIVNRVIEDHHGTIQIDSTVGHGTTMTLLLPMARGERT</sequence>
<dbReference type="CDD" id="cd00082">
    <property type="entry name" value="HisKA"/>
    <property type="match status" value="1"/>
</dbReference>
<evidence type="ECO:0000259" key="12">
    <source>
        <dbReference type="PROSITE" id="PS50885"/>
    </source>
</evidence>
<protein>
    <recommendedName>
        <fullName evidence="3">histidine kinase</fullName>
        <ecNumber evidence="3">2.7.13.3</ecNumber>
    </recommendedName>
</protein>
<dbReference type="Proteomes" id="UP000649604">
    <property type="component" value="Unassembled WGS sequence"/>
</dbReference>
<dbReference type="GO" id="GO:0000155">
    <property type="term" value="F:phosphorelay sensor kinase activity"/>
    <property type="evidence" value="ECO:0007669"/>
    <property type="project" value="InterPro"/>
</dbReference>
<dbReference type="Pfam" id="PF00672">
    <property type="entry name" value="HAMP"/>
    <property type="match status" value="1"/>
</dbReference>
<dbReference type="InterPro" id="IPR029150">
    <property type="entry name" value="dCache_3"/>
</dbReference>
<evidence type="ECO:0000256" key="6">
    <source>
        <dbReference type="ARBA" id="ARBA00022741"/>
    </source>
</evidence>
<dbReference type="InterPro" id="IPR036097">
    <property type="entry name" value="HisK_dim/P_sf"/>
</dbReference>
<evidence type="ECO:0000256" key="7">
    <source>
        <dbReference type="ARBA" id="ARBA00022777"/>
    </source>
</evidence>
<keyword evidence="4" id="KW-0597">Phosphoprotein</keyword>
<reference evidence="13" key="1">
    <citation type="submission" date="2019-11" db="EMBL/GenBank/DDBJ databases">
        <title>Microbial mats filling the niche in hypersaline microbial mats.</title>
        <authorList>
            <person name="Wong H.L."/>
            <person name="Macleod F.I."/>
            <person name="White R.A. III"/>
            <person name="Burns B.P."/>
        </authorList>
    </citation>
    <scope>NUCLEOTIDE SEQUENCE</scope>
    <source>
        <strain evidence="13">Rbin_158</strain>
    </source>
</reference>
<dbReference type="InterPro" id="IPR003660">
    <property type="entry name" value="HAMP_dom"/>
</dbReference>
<dbReference type="Pfam" id="PF14827">
    <property type="entry name" value="dCache_3"/>
    <property type="match status" value="1"/>
</dbReference>
<feature type="transmembrane region" description="Helical" evidence="10">
    <location>
        <begin position="172"/>
        <end position="190"/>
    </location>
</feature>
<accession>A0A9D5JZU1</accession>
<evidence type="ECO:0000313" key="14">
    <source>
        <dbReference type="Proteomes" id="UP000649604"/>
    </source>
</evidence>
<dbReference type="Pfam" id="PF00512">
    <property type="entry name" value="HisKA"/>
    <property type="match status" value="1"/>
</dbReference>
<keyword evidence="8" id="KW-0067">ATP-binding</keyword>
<comment type="caution">
    <text evidence="13">The sequence shown here is derived from an EMBL/GenBank/DDBJ whole genome shotgun (WGS) entry which is preliminary data.</text>
</comment>
<dbReference type="Gene3D" id="1.10.287.130">
    <property type="match status" value="1"/>
</dbReference>
<dbReference type="InterPro" id="IPR036890">
    <property type="entry name" value="HATPase_C_sf"/>
</dbReference>
<dbReference type="SUPFAM" id="SSF47384">
    <property type="entry name" value="Homodimeric domain of signal transducing histidine kinase"/>
    <property type="match status" value="1"/>
</dbReference>
<keyword evidence="10" id="KW-1133">Transmembrane helix</keyword>
<keyword evidence="10" id="KW-0812">Transmembrane</keyword>
<comment type="catalytic activity">
    <reaction evidence="1">
        <text>ATP + protein L-histidine = ADP + protein N-phospho-L-histidine.</text>
        <dbReference type="EC" id="2.7.13.3"/>
    </reaction>
</comment>
<evidence type="ECO:0000256" key="4">
    <source>
        <dbReference type="ARBA" id="ARBA00022553"/>
    </source>
</evidence>
<dbReference type="PRINTS" id="PR00344">
    <property type="entry name" value="BCTRLSENSOR"/>
</dbReference>
<dbReference type="GO" id="GO:0016020">
    <property type="term" value="C:membrane"/>
    <property type="evidence" value="ECO:0007669"/>
    <property type="project" value="UniProtKB-SubCell"/>
</dbReference>
<dbReference type="EMBL" id="WJJP01000716">
    <property type="protein sequence ID" value="MBD3327274.1"/>
    <property type="molecule type" value="Genomic_DNA"/>
</dbReference>
<dbReference type="SUPFAM" id="SSF158472">
    <property type="entry name" value="HAMP domain-like"/>
    <property type="match status" value="1"/>
</dbReference>
<dbReference type="PROSITE" id="PS50109">
    <property type="entry name" value="HIS_KIN"/>
    <property type="match status" value="1"/>
</dbReference>
<dbReference type="PANTHER" id="PTHR43065:SF10">
    <property type="entry name" value="PEROXIDE STRESS-ACTIVATED HISTIDINE KINASE MAK3"/>
    <property type="match status" value="1"/>
</dbReference>
<dbReference type="SMART" id="SM00387">
    <property type="entry name" value="HATPase_c"/>
    <property type="match status" value="1"/>
</dbReference>
<evidence type="ECO:0000259" key="11">
    <source>
        <dbReference type="PROSITE" id="PS50109"/>
    </source>
</evidence>
<dbReference type="Gene3D" id="6.10.340.10">
    <property type="match status" value="1"/>
</dbReference>
<feature type="domain" description="HAMP" evidence="12">
    <location>
        <begin position="191"/>
        <end position="244"/>
    </location>
</feature>
<evidence type="ECO:0000256" key="9">
    <source>
        <dbReference type="ARBA" id="ARBA00023012"/>
    </source>
</evidence>
<dbReference type="InterPro" id="IPR004358">
    <property type="entry name" value="Sig_transdc_His_kin-like_C"/>
</dbReference>
<dbReference type="PANTHER" id="PTHR43065">
    <property type="entry name" value="SENSOR HISTIDINE KINASE"/>
    <property type="match status" value="1"/>
</dbReference>
<dbReference type="SUPFAM" id="SSF55874">
    <property type="entry name" value="ATPase domain of HSP90 chaperone/DNA topoisomerase II/histidine kinase"/>
    <property type="match status" value="1"/>
</dbReference>
<dbReference type="InterPro" id="IPR003594">
    <property type="entry name" value="HATPase_dom"/>
</dbReference>
<keyword evidence="6" id="KW-0547">Nucleotide-binding</keyword>
<dbReference type="PROSITE" id="PS50885">
    <property type="entry name" value="HAMP"/>
    <property type="match status" value="1"/>
</dbReference>
<dbReference type="Pfam" id="PF02518">
    <property type="entry name" value="HATPase_c"/>
    <property type="match status" value="1"/>
</dbReference>
<comment type="subcellular location">
    <subcellularLocation>
        <location evidence="2">Membrane</location>
    </subcellularLocation>
</comment>
<feature type="domain" description="Histidine kinase" evidence="11">
    <location>
        <begin position="264"/>
        <end position="483"/>
    </location>
</feature>
<evidence type="ECO:0000256" key="3">
    <source>
        <dbReference type="ARBA" id="ARBA00012438"/>
    </source>
</evidence>
<dbReference type="SMART" id="SM00388">
    <property type="entry name" value="HisKA"/>
    <property type="match status" value="1"/>
</dbReference>
<dbReference type="GO" id="GO:0005524">
    <property type="term" value="F:ATP binding"/>
    <property type="evidence" value="ECO:0007669"/>
    <property type="project" value="UniProtKB-KW"/>
</dbReference>
<dbReference type="InterPro" id="IPR005467">
    <property type="entry name" value="His_kinase_dom"/>
</dbReference>
<evidence type="ECO:0000256" key="8">
    <source>
        <dbReference type="ARBA" id="ARBA00022840"/>
    </source>
</evidence>
<evidence type="ECO:0000256" key="5">
    <source>
        <dbReference type="ARBA" id="ARBA00022679"/>
    </source>
</evidence>
<dbReference type="AlphaFoldDB" id="A0A9D5JZU1"/>
<keyword evidence="5" id="KW-0808">Transferase</keyword>
<evidence type="ECO:0000313" key="13">
    <source>
        <dbReference type="EMBL" id="MBD3327274.1"/>
    </source>
</evidence>
<dbReference type="CDD" id="cd06225">
    <property type="entry name" value="HAMP"/>
    <property type="match status" value="1"/>
</dbReference>
<keyword evidence="10" id="KW-0472">Membrane</keyword>